<dbReference type="PANTHER" id="PTHR14905">
    <property type="entry name" value="NG37"/>
    <property type="match status" value="1"/>
</dbReference>
<dbReference type="InParanoid" id="A0A6L2QEF4"/>
<evidence type="ECO:0000256" key="1">
    <source>
        <dbReference type="SAM" id="SignalP"/>
    </source>
</evidence>
<name>A0A6L2QEF4_COPFO</name>
<dbReference type="Proteomes" id="UP000502823">
    <property type="component" value="Unassembled WGS sequence"/>
</dbReference>
<evidence type="ECO:0000313" key="3">
    <source>
        <dbReference type="EMBL" id="GFG40597.1"/>
    </source>
</evidence>
<protein>
    <recommendedName>
        <fullName evidence="2">Hemicentin/VWA7 galactose-binding domain-containing protein</fullName>
    </recommendedName>
</protein>
<organism evidence="3 4">
    <name type="scientific">Coptotermes formosanus</name>
    <name type="common">Formosan subterranean termite</name>
    <dbReference type="NCBI Taxonomy" id="36987"/>
    <lineage>
        <taxon>Eukaryota</taxon>
        <taxon>Metazoa</taxon>
        <taxon>Ecdysozoa</taxon>
        <taxon>Arthropoda</taxon>
        <taxon>Hexapoda</taxon>
        <taxon>Insecta</taxon>
        <taxon>Pterygota</taxon>
        <taxon>Neoptera</taxon>
        <taxon>Polyneoptera</taxon>
        <taxon>Dictyoptera</taxon>
        <taxon>Blattodea</taxon>
        <taxon>Blattoidea</taxon>
        <taxon>Termitoidae</taxon>
        <taxon>Rhinotermitidae</taxon>
        <taxon>Coptotermes</taxon>
    </lineage>
</organism>
<keyword evidence="4" id="KW-1185">Reference proteome</keyword>
<comment type="caution">
    <text evidence="3">The sequence shown here is derived from an EMBL/GenBank/DDBJ whole genome shotgun (WGS) entry which is preliminary data.</text>
</comment>
<proteinExistence type="predicted"/>
<sequence>MYHMSRRLSNRAATCLALAVFQLCQVPTVAQERILSGGGPETIPIHEAHANRHNNDIRPPGVQGVEKRPGDTPTAVIIKDILQDRYLRSPVAVVIDTAPPFLYRAKKLLQADVSTSTSVNMVLIAYNSTGIGPVHKPMEITQLQNAVHDLRPTTVGFSNRRGVAFYSILKATEKVPYDSAILLFTGRAAEDEDLALITSENLASKRCKLYVVWLEPPPIQNPGIETLYVEVARRSGGEFYFTKADDFAQAGAGEPTEMENVTEVTLAVRLGVTGQLRMPIQVDKTVTSLLVTIHGPVGTALLQDPSGNAIDLRQDTGVRHTVLIRDHNTLSVQLNTSVAVPGRWTLKTAGADADTHYNVIVRGTSSLYFNASTTAVPSVNANDTKHEGPINPSIQFQLSVPKTIATIQNVSLVNKDGNELRQLKYNPDNELLPEIDIPEHKLSTEPLYLQLTASTNDGEVVERLVELQRQIGSYAVPYTVDVLPQSTLQVQSGDLVRLVFNVTNHQPQPVRLTFTCQVRNYQFSSPPLFITPPVADIPPGRSTEVTVTGPIRNIQQGTTAIIQFSTRPYWSSYPAVSRAVYLSVGLPPVSDSDRPIINYSVNSNCKDVRQESCSTSTWNMEATVQDSHSGLISVTSNPIGVDFPTSFIAGTKLPVPITYTASCCRPTVDIKATDANGNYITRHIDANAGMSTLYTQTATTYSVCVFILTAVYRQAA</sequence>
<dbReference type="Pfam" id="PF23560">
    <property type="entry name" value="GBD_Hemicentin"/>
    <property type="match status" value="1"/>
</dbReference>
<gene>
    <name evidence="3" type="ORF">Cfor_06634</name>
</gene>
<evidence type="ECO:0000259" key="2">
    <source>
        <dbReference type="Pfam" id="PF23560"/>
    </source>
</evidence>
<dbReference type="OrthoDB" id="6610237at2759"/>
<feature type="domain" description="Hemicentin/VWA7 galactose-binding" evidence="2">
    <location>
        <begin position="277"/>
        <end position="366"/>
    </location>
</feature>
<accession>A0A6L2QEF4</accession>
<feature type="chain" id="PRO_5026858384" description="Hemicentin/VWA7 galactose-binding domain-containing protein" evidence="1">
    <location>
        <begin position="31"/>
        <end position="716"/>
    </location>
</feature>
<feature type="signal peptide" evidence="1">
    <location>
        <begin position="1"/>
        <end position="30"/>
    </location>
</feature>
<dbReference type="EMBL" id="BLKM01002316">
    <property type="protein sequence ID" value="GFG40597.1"/>
    <property type="molecule type" value="Genomic_DNA"/>
</dbReference>
<dbReference type="PANTHER" id="PTHR14905:SF7">
    <property type="entry name" value="VON WILLEBRAND FACTOR A DOMAIN-CONTAINING PROTEIN 7"/>
    <property type="match status" value="1"/>
</dbReference>
<dbReference type="InterPro" id="IPR052577">
    <property type="entry name" value="VWA7"/>
</dbReference>
<keyword evidence="1" id="KW-0732">Signal</keyword>
<evidence type="ECO:0000313" key="4">
    <source>
        <dbReference type="Proteomes" id="UP000502823"/>
    </source>
</evidence>
<dbReference type="AlphaFoldDB" id="A0A6L2QEF4"/>
<reference evidence="4" key="1">
    <citation type="submission" date="2020-01" db="EMBL/GenBank/DDBJ databases">
        <title>Draft genome sequence of the Termite Coptotermes fromosanus.</title>
        <authorList>
            <person name="Itakura S."/>
            <person name="Yosikawa Y."/>
            <person name="Umezawa K."/>
        </authorList>
    </citation>
    <scope>NUCLEOTIDE SEQUENCE [LARGE SCALE GENOMIC DNA]</scope>
</reference>
<dbReference type="InterPro" id="IPR056475">
    <property type="entry name" value="GBD_Hemicentin/VWA7"/>
</dbReference>